<protein>
    <recommendedName>
        <fullName evidence="3">ABM domain-containing protein</fullName>
    </recommendedName>
</protein>
<dbReference type="OrthoDB" id="3830579at2759"/>
<proteinExistence type="predicted"/>
<dbReference type="AlphaFoldDB" id="A0A4Y7QHD5"/>
<keyword evidence="2" id="KW-1185">Reference proteome</keyword>
<gene>
    <name evidence="1" type="ORF">BD410DRAFT_783227</name>
</gene>
<evidence type="ECO:0000313" key="1">
    <source>
        <dbReference type="EMBL" id="TDL27067.1"/>
    </source>
</evidence>
<evidence type="ECO:0008006" key="3">
    <source>
        <dbReference type="Google" id="ProtNLM"/>
    </source>
</evidence>
<dbReference type="VEuPathDB" id="FungiDB:BD410DRAFT_783227"/>
<organism evidence="1 2">
    <name type="scientific">Rickenella mellea</name>
    <dbReference type="NCBI Taxonomy" id="50990"/>
    <lineage>
        <taxon>Eukaryota</taxon>
        <taxon>Fungi</taxon>
        <taxon>Dikarya</taxon>
        <taxon>Basidiomycota</taxon>
        <taxon>Agaricomycotina</taxon>
        <taxon>Agaricomycetes</taxon>
        <taxon>Hymenochaetales</taxon>
        <taxon>Rickenellaceae</taxon>
        <taxon>Rickenella</taxon>
    </lineage>
</organism>
<name>A0A4Y7QHD5_9AGAM</name>
<evidence type="ECO:0000313" key="2">
    <source>
        <dbReference type="Proteomes" id="UP000294933"/>
    </source>
</evidence>
<dbReference type="InterPro" id="IPR011008">
    <property type="entry name" value="Dimeric_a/b-barrel"/>
</dbReference>
<accession>A0A4Y7QHD5</accession>
<sequence length="190" mass="20819">MVFELVTYSDYTPNDAHKVALEELAKQPGFRKVYFGTQVQDPKIGYWVVEWAAAEHQAKPDNSNKEFGITKSMVHVTFTQPPGVDVSKAFEAPVTEFTIATLKPGASRETLDAMLGGMHHVIATTKGALGSAHGIAEENPDQYIFTCGWEAVEDHLAALAPEASQAMIKQLQELVEVDGKHAKLQLDKLP</sequence>
<dbReference type="Proteomes" id="UP000294933">
    <property type="component" value="Unassembled WGS sequence"/>
</dbReference>
<dbReference type="SUPFAM" id="SSF54909">
    <property type="entry name" value="Dimeric alpha+beta barrel"/>
    <property type="match status" value="1"/>
</dbReference>
<dbReference type="Gene3D" id="3.30.70.100">
    <property type="match status" value="2"/>
</dbReference>
<dbReference type="STRING" id="50990.A0A4Y7QHD5"/>
<reference evidence="1 2" key="1">
    <citation type="submission" date="2018-06" db="EMBL/GenBank/DDBJ databases">
        <title>A transcriptomic atlas of mushroom development highlights an independent origin of complex multicellularity.</title>
        <authorList>
            <consortium name="DOE Joint Genome Institute"/>
            <person name="Krizsan K."/>
            <person name="Almasi E."/>
            <person name="Merenyi Z."/>
            <person name="Sahu N."/>
            <person name="Viragh M."/>
            <person name="Koszo T."/>
            <person name="Mondo S."/>
            <person name="Kiss B."/>
            <person name="Balint B."/>
            <person name="Kues U."/>
            <person name="Barry K."/>
            <person name="Hegedus J.C."/>
            <person name="Henrissat B."/>
            <person name="Johnson J."/>
            <person name="Lipzen A."/>
            <person name="Ohm R."/>
            <person name="Nagy I."/>
            <person name="Pangilinan J."/>
            <person name="Yan J."/>
            <person name="Xiong Y."/>
            <person name="Grigoriev I.V."/>
            <person name="Hibbett D.S."/>
            <person name="Nagy L.G."/>
        </authorList>
    </citation>
    <scope>NUCLEOTIDE SEQUENCE [LARGE SCALE GENOMIC DNA]</scope>
    <source>
        <strain evidence="1 2">SZMC22713</strain>
    </source>
</reference>
<dbReference type="EMBL" id="ML170160">
    <property type="protein sequence ID" value="TDL27067.1"/>
    <property type="molecule type" value="Genomic_DNA"/>
</dbReference>